<comment type="caution">
    <text evidence="1">The sequence shown here is derived from an EMBL/GenBank/DDBJ whole genome shotgun (WGS) entry which is preliminary data.</text>
</comment>
<keyword evidence="2" id="KW-1185">Reference proteome</keyword>
<evidence type="ECO:0000313" key="2">
    <source>
        <dbReference type="Proteomes" id="UP000304953"/>
    </source>
</evidence>
<reference evidence="1" key="1">
    <citation type="submission" date="2019-04" db="EMBL/GenBank/DDBJ databases">
        <title>Microbes associate with the intestines of laboratory mice.</title>
        <authorList>
            <person name="Navarre W."/>
            <person name="Wong E."/>
            <person name="Huang K."/>
            <person name="Tropini C."/>
            <person name="Ng K."/>
            <person name="Yu B."/>
        </authorList>
    </citation>
    <scope>NUCLEOTIDE SEQUENCE</scope>
    <source>
        <strain evidence="1">NM01_1-7b</strain>
    </source>
</reference>
<proteinExistence type="predicted"/>
<evidence type="ECO:0000313" key="1">
    <source>
        <dbReference type="EMBL" id="TGY90967.1"/>
    </source>
</evidence>
<dbReference type="Proteomes" id="UP000304953">
    <property type="component" value="Unassembled WGS sequence"/>
</dbReference>
<name>A0AC61RPP5_9FIRM</name>
<sequence>MEKTDIAKYTIKDSVFTNLFQDKKYLIQLYRALHPEDTETTEDELKDITIKNILVDACYNDLGFTVGDKIMILTEAQTTWTMNIIIRALMYLVQSYHEYFERRNDNLYGSKKVKLPKAELYVIFTGKRLSKPEYVSLSEEFWGGEKCAIDVKVKMIYDGKDNDIISQYVAFTKVYDEQVKLYGRTREAVTNTINICKDRDVLKEYLSSREKEVVDMMMTLFDEEQVMRAYVESEKKEAAKGAIERMLQKGKLTVDEIADYYPDLSVEEIMEIKKELF</sequence>
<organism evidence="1 2">
    <name type="scientific">Petralouisia muris</name>
    <dbReference type="NCBI Taxonomy" id="3032872"/>
    <lineage>
        <taxon>Bacteria</taxon>
        <taxon>Bacillati</taxon>
        <taxon>Bacillota</taxon>
        <taxon>Clostridia</taxon>
        <taxon>Lachnospirales</taxon>
        <taxon>Lachnospiraceae</taxon>
        <taxon>Petralouisia</taxon>
    </lineage>
</organism>
<dbReference type="EMBL" id="SRYA01000076">
    <property type="protein sequence ID" value="TGY90967.1"/>
    <property type="molecule type" value="Genomic_DNA"/>
</dbReference>
<gene>
    <name evidence="1" type="ORF">E5329_23480</name>
</gene>
<protein>
    <submittedName>
        <fullName evidence="1">Uncharacterized protein</fullName>
    </submittedName>
</protein>
<accession>A0AC61RPP5</accession>